<evidence type="ECO:0000256" key="2">
    <source>
        <dbReference type="ARBA" id="ARBA00022722"/>
    </source>
</evidence>
<feature type="compositionally biased region" description="Basic and acidic residues" evidence="8">
    <location>
        <begin position="143"/>
        <end position="156"/>
    </location>
</feature>
<dbReference type="EC" id="3.1.26.5" evidence="6 7"/>
<keyword evidence="10" id="KW-1185">Reference proteome</keyword>
<dbReference type="GO" id="GO:0042781">
    <property type="term" value="F:3'-tRNA processing endoribonuclease activity"/>
    <property type="evidence" value="ECO:0007669"/>
    <property type="project" value="TreeGrafter"/>
</dbReference>
<dbReference type="InterPro" id="IPR000100">
    <property type="entry name" value="RNase_P"/>
</dbReference>
<dbReference type="GO" id="GO:0030677">
    <property type="term" value="C:ribonuclease P complex"/>
    <property type="evidence" value="ECO:0007669"/>
    <property type="project" value="TreeGrafter"/>
</dbReference>
<evidence type="ECO:0000313" key="10">
    <source>
        <dbReference type="Proteomes" id="UP000319342"/>
    </source>
</evidence>
<evidence type="ECO:0000256" key="3">
    <source>
        <dbReference type="ARBA" id="ARBA00022759"/>
    </source>
</evidence>
<evidence type="ECO:0000313" key="9">
    <source>
        <dbReference type="EMBL" id="QDU85309.1"/>
    </source>
</evidence>
<dbReference type="HAMAP" id="MF_00227">
    <property type="entry name" value="RNase_P"/>
    <property type="match status" value="1"/>
</dbReference>
<sequence>MLEPTMNDQIQAAGGIERQSAPATGPPVRRGARLHPWMRMTKGREYSSVYRRGSRARGNLVTIAAAPNGSGGTRLGLSIGKKVDKRAVVRNRLRRLFREAFRLEYDRLPSGYDLVVIGSTPKPVVTLVDARRELVKLAVKAARRSEDRQREERERGAAASGTTGAEAARPGPPA</sequence>
<comment type="catalytic activity">
    <reaction evidence="6">
        <text>Endonucleolytic cleavage of RNA, removing 5'-extranucleotides from tRNA precursor.</text>
        <dbReference type="EC" id="3.1.26.5"/>
    </reaction>
</comment>
<dbReference type="GO" id="GO:0000049">
    <property type="term" value="F:tRNA binding"/>
    <property type="evidence" value="ECO:0007669"/>
    <property type="project" value="UniProtKB-UniRule"/>
</dbReference>
<evidence type="ECO:0000256" key="5">
    <source>
        <dbReference type="ARBA" id="ARBA00022884"/>
    </source>
</evidence>
<keyword evidence="3 6" id="KW-0255">Endonuclease</keyword>
<dbReference type="PANTHER" id="PTHR33992">
    <property type="entry name" value="RIBONUCLEASE P PROTEIN COMPONENT"/>
    <property type="match status" value="1"/>
</dbReference>
<keyword evidence="1 6" id="KW-0819">tRNA processing</keyword>
<evidence type="ECO:0000256" key="7">
    <source>
        <dbReference type="NCBIfam" id="TIGR00188"/>
    </source>
</evidence>
<dbReference type="Gene3D" id="3.30.230.10">
    <property type="match status" value="1"/>
</dbReference>
<keyword evidence="5 6" id="KW-0694">RNA-binding</keyword>
<dbReference type="InterPro" id="IPR020568">
    <property type="entry name" value="Ribosomal_Su5_D2-typ_SF"/>
</dbReference>
<accession>A0A518D1H5</accession>
<dbReference type="GO" id="GO:0004526">
    <property type="term" value="F:ribonuclease P activity"/>
    <property type="evidence" value="ECO:0007669"/>
    <property type="project" value="UniProtKB-UniRule"/>
</dbReference>
<dbReference type="NCBIfam" id="TIGR00188">
    <property type="entry name" value="rnpA"/>
    <property type="match status" value="1"/>
</dbReference>
<name>A0A518D1H5_9BACT</name>
<evidence type="ECO:0000256" key="6">
    <source>
        <dbReference type="HAMAP-Rule" id="MF_00227"/>
    </source>
</evidence>
<dbReference type="Pfam" id="PF00825">
    <property type="entry name" value="Ribonuclease_P"/>
    <property type="match status" value="1"/>
</dbReference>
<feature type="region of interest" description="Disordered" evidence="8">
    <location>
        <begin position="12"/>
        <end position="31"/>
    </location>
</feature>
<comment type="similarity">
    <text evidence="6">Belongs to the RnpA family.</text>
</comment>
<dbReference type="PANTHER" id="PTHR33992:SF1">
    <property type="entry name" value="RIBONUCLEASE P PROTEIN COMPONENT"/>
    <property type="match status" value="1"/>
</dbReference>
<dbReference type="EMBL" id="CP036290">
    <property type="protein sequence ID" value="QDU85309.1"/>
    <property type="molecule type" value="Genomic_DNA"/>
</dbReference>
<dbReference type="GO" id="GO:0001682">
    <property type="term" value="P:tRNA 5'-leader removal"/>
    <property type="evidence" value="ECO:0007669"/>
    <property type="project" value="UniProtKB-UniRule"/>
</dbReference>
<evidence type="ECO:0000256" key="1">
    <source>
        <dbReference type="ARBA" id="ARBA00022694"/>
    </source>
</evidence>
<evidence type="ECO:0000256" key="8">
    <source>
        <dbReference type="SAM" id="MobiDB-lite"/>
    </source>
</evidence>
<dbReference type="SUPFAM" id="SSF54211">
    <property type="entry name" value="Ribosomal protein S5 domain 2-like"/>
    <property type="match status" value="1"/>
</dbReference>
<dbReference type="AlphaFoldDB" id="A0A518D1H5"/>
<feature type="compositionally biased region" description="Low complexity" evidence="8">
    <location>
        <begin position="157"/>
        <end position="174"/>
    </location>
</feature>
<protein>
    <recommendedName>
        <fullName evidence="6 7">Ribonuclease P protein component</fullName>
        <shortName evidence="6">RNase P protein</shortName>
        <shortName evidence="6">RNaseP protein</shortName>
        <ecNumber evidence="6 7">3.1.26.5</ecNumber>
    </recommendedName>
    <alternativeName>
        <fullName evidence="6">Protein C5</fullName>
    </alternativeName>
</protein>
<keyword evidence="4 6" id="KW-0378">Hydrolase</keyword>
<feature type="region of interest" description="Disordered" evidence="8">
    <location>
        <begin position="141"/>
        <end position="174"/>
    </location>
</feature>
<organism evidence="9 10">
    <name type="scientific">Rohdeia mirabilis</name>
    <dbReference type="NCBI Taxonomy" id="2528008"/>
    <lineage>
        <taxon>Bacteria</taxon>
        <taxon>Pseudomonadati</taxon>
        <taxon>Planctomycetota</taxon>
        <taxon>Planctomycetia</taxon>
        <taxon>Planctomycetia incertae sedis</taxon>
        <taxon>Rohdeia</taxon>
    </lineage>
</organism>
<dbReference type="InterPro" id="IPR014721">
    <property type="entry name" value="Ribsml_uS5_D2-typ_fold_subgr"/>
</dbReference>
<comment type="function">
    <text evidence="6">RNaseP catalyzes the removal of the 5'-leader sequence from pre-tRNA to produce the mature 5'-terminus. It can also cleave other RNA substrates such as 4.5S RNA. The protein component plays an auxiliary but essential role in vivo by binding to the 5'-leader sequence and broadening the substrate specificity of the ribozyme.</text>
</comment>
<keyword evidence="2 6" id="KW-0540">Nuclease</keyword>
<reference evidence="9 10" key="1">
    <citation type="submission" date="2019-02" db="EMBL/GenBank/DDBJ databases">
        <title>Deep-cultivation of Planctomycetes and their phenomic and genomic characterization uncovers novel biology.</title>
        <authorList>
            <person name="Wiegand S."/>
            <person name="Jogler M."/>
            <person name="Boedeker C."/>
            <person name="Pinto D."/>
            <person name="Vollmers J."/>
            <person name="Rivas-Marin E."/>
            <person name="Kohn T."/>
            <person name="Peeters S.H."/>
            <person name="Heuer A."/>
            <person name="Rast P."/>
            <person name="Oberbeckmann S."/>
            <person name="Bunk B."/>
            <person name="Jeske O."/>
            <person name="Meyerdierks A."/>
            <person name="Storesund J.E."/>
            <person name="Kallscheuer N."/>
            <person name="Luecker S."/>
            <person name="Lage O.M."/>
            <person name="Pohl T."/>
            <person name="Merkel B.J."/>
            <person name="Hornburger P."/>
            <person name="Mueller R.-W."/>
            <person name="Bruemmer F."/>
            <person name="Labrenz M."/>
            <person name="Spormann A.M."/>
            <person name="Op den Camp H."/>
            <person name="Overmann J."/>
            <person name="Amann R."/>
            <person name="Jetten M.S.M."/>
            <person name="Mascher T."/>
            <person name="Medema M.H."/>
            <person name="Devos D.P."/>
            <person name="Kaster A.-K."/>
            <person name="Ovreas L."/>
            <person name="Rohde M."/>
            <person name="Galperin M.Y."/>
            <person name="Jogler C."/>
        </authorList>
    </citation>
    <scope>NUCLEOTIDE SEQUENCE [LARGE SCALE GENOMIC DNA]</scope>
    <source>
        <strain evidence="9 10">Pla163</strain>
    </source>
</reference>
<dbReference type="Proteomes" id="UP000319342">
    <property type="component" value="Chromosome"/>
</dbReference>
<comment type="subunit">
    <text evidence="6">Consists of a catalytic RNA component (M1 or rnpB) and a protein subunit.</text>
</comment>
<evidence type="ECO:0000256" key="4">
    <source>
        <dbReference type="ARBA" id="ARBA00022801"/>
    </source>
</evidence>
<proteinExistence type="inferred from homology"/>
<gene>
    <name evidence="6 9" type="primary">rnpA</name>
    <name evidence="9" type="ORF">Pla163_24370</name>
</gene>